<keyword evidence="1" id="KW-0472">Membrane</keyword>
<keyword evidence="1" id="KW-0812">Transmembrane</keyword>
<feature type="transmembrane region" description="Helical" evidence="1">
    <location>
        <begin position="303"/>
        <end position="323"/>
    </location>
</feature>
<dbReference type="Gene3D" id="1.20.1640.10">
    <property type="entry name" value="Multidrug efflux transporter AcrB transmembrane domain"/>
    <property type="match status" value="2"/>
</dbReference>
<feature type="transmembrane region" description="Helical" evidence="1">
    <location>
        <begin position="374"/>
        <end position="396"/>
    </location>
</feature>
<gene>
    <name evidence="2" type="ORF">F542_760</name>
</gene>
<feature type="transmembrane region" description="Helical" evidence="1">
    <location>
        <begin position="278"/>
        <end position="297"/>
    </location>
</feature>
<feature type="transmembrane region" description="Helical" evidence="1">
    <location>
        <begin position="706"/>
        <end position="726"/>
    </location>
</feature>
<keyword evidence="1" id="KW-1133">Transmembrane helix</keyword>
<dbReference type="Proteomes" id="UP000019091">
    <property type="component" value="Chromosome"/>
</dbReference>
<feature type="transmembrane region" description="Helical" evidence="1">
    <location>
        <begin position="255"/>
        <end position="273"/>
    </location>
</feature>
<dbReference type="GO" id="GO:0005886">
    <property type="term" value="C:plasma membrane"/>
    <property type="evidence" value="ECO:0007669"/>
    <property type="project" value="TreeGrafter"/>
</dbReference>
<proteinExistence type="predicted"/>
<evidence type="ECO:0000313" key="3">
    <source>
        <dbReference type="Proteomes" id="UP000019091"/>
    </source>
</evidence>
<feature type="transmembrane region" description="Helical" evidence="1">
    <location>
        <begin position="761"/>
        <end position="784"/>
    </location>
</feature>
<dbReference type="InterPro" id="IPR050545">
    <property type="entry name" value="Mycobact_MmpL"/>
</dbReference>
<sequence length="785" mass="87317">MKKLTACRWLYALFLLGVLIVFGVQLRQGGWLQTELQALLPESHWSAAQQQADRHQEAQLNRQFIALVGHSEAQSAFQLTAELGEKWQKSGHFSVVNWRIEPNLPSLRLQLQQLRVATLPETVRAELLNQPTRYFQAYAEQLANPFQQQNLLPLNQDWLGFGRFALSAAQGLSSLKWHSENGMLYQESDAPNEKMTWVAIHAELAQADLISPSLALLNLVEESKQQIQAQHGKLLATGTSLFAAHAKQQAETESVLMSSLGVGFTLLLLLGVFRSLRVLWLFLPIAVGMLCGVTATVLGFGHIHILTLVIGTSLIGVLIDFPLHWLSGALSNPNWQPQQAMNRLRFSFLISLLVTLLGYLLLGFTPLTVLKQTALFSAVALVTAMLATVLFLPMLFQRHKQAQVLNVGAYCVRSFKTLLTFIGWNKHCDGRTQYAPTFSRWSALGYVILGIFTISGLAQTHWQDDIRHWVALPENLLADAQQISRITQTDLGSQYFLVTAENDDNLLNKERNLTQQLLLLQQQGKIHSFQALSQWIMSPQQQKAFTQQLVRQIQPEDYAVLSEIGIEPAHIQQAIEAFAQEKPISLKSALQTELGQAWRSLYLGELAQGQVASVVKISGLQNVAEMTPLANGIDIFWQDKRAYLNQAFEQSRNQAAWLKVVSFGLAGLLLGYFFGLRHTARMLLVPFGAILATMALFGWLGLSISLFAMFGLLLVSAISIDYTAYMQTAEEPLAVKRIAVLLAATTTLISFLLLSQSHTPAVASFGLSVSLGIVFSVIFTFKIFN</sequence>
<dbReference type="OrthoDB" id="9780358at2"/>
<dbReference type="RefSeq" id="WP_015433586.1">
    <property type="nucleotide sequence ID" value="NZ_CP006954.1"/>
</dbReference>
<dbReference type="PANTHER" id="PTHR33406:SF13">
    <property type="entry name" value="MEMBRANE PROTEIN YDFJ"/>
    <property type="match status" value="1"/>
</dbReference>
<dbReference type="EMBL" id="CP006954">
    <property type="protein sequence ID" value="AHG80794.1"/>
    <property type="molecule type" value="Genomic_DNA"/>
</dbReference>
<protein>
    <submittedName>
        <fullName evidence="2">Membrane protein</fullName>
    </submittedName>
</protein>
<feature type="transmembrane region" description="Helical" evidence="1">
    <location>
        <begin position="656"/>
        <end position="675"/>
    </location>
</feature>
<dbReference type="KEGG" id="btre:F542_760"/>
<reference evidence="2 3" key="1">
    <citation type="journal article" date="2014" name="Genome Announc.">
        <title>Complete Closed Genome Sequences of Three Bibersteinia trehalosi Nasopharyngeal Isolates from Cattle with Shipping Fever.</title>
        <authorList>
            <person name="Harhay G.P."/>
            <person name="McVey D.S."/>
            <person name="Koren S."/>
            <person name="Phillippy A.M."/>
            <person name="Bono J."/>
            <person name="Harhay D.M."/>
            <person name="Clawson M.L."/>
            <person name="Heaton M.P."/>
            <person name="Chitko-McKown C.G."/>
            <person name="Korlach J."/>
            <person name="Smith T.P."/>
        </authorList>
    </citation>
    <scope>NUCLEOTIDE SEQUENCE [LARGE SCALE GENOMIC DNA]</scope>
    <source>
        <strain evidence="2 3">USDA-ARS-USMARC-188</strain>
    </source>
</reference>
<feature type="transmembrane region" description="Helical" evidence="1">
    <location>
        <begin position="738"/>
        <end position="755"/>
    </location>
</feature>
<dbReference type="AlphaFoldDB" id="A0A4V7I719"/>
<feature type="transmembrane region" description="Helical" evidence="1">
    <location>
        <begin position="344"/>
        <end position="362"/>
    </location>
</feature>
<evidence type="ECO:0000313" key="2">
    <source>
        <dbReference type="EMBL" id="AHG80794.1"/>
    </source>
</evidence>
<dbReference type="PANTHER" id="PTHR33406">
    <property type="entry name" value="MEMBRANE PROTEIN MJ1562-RELATED"/>
    <property type="match status" value="1"/>
</dbReference>
<dbReference type="SUPFAM" id="SSF82866">
    <property type="entry name" value="Multidrug efflux transporter AcrB transmembrane domain"/>
    <property type="match status" value="2"/>
</dbReference>
<accession>A0A4V7I719</accession>
<organism evidence="2 3">
    <name type="scientific">Bibersteinia trehalosi USDA-ARS-USMARC-188</name>
    <dbReference type="NCBI Taxonomy" id="1263829"/>
    <lineage>
        <taxon>Bacteria</taxon>
        <taxon>Pseudomonadati</taxon>
        <taxon>Pseudomonadota</taxon>
        <taxon>Gammaproteobacteria</taxon>
        <taxon>Pasteurellales</taxon>
        <taxon>Pasteurellaceae</taxon>
        <taxon>Bibersteinia</taxon>
    </lineage>
</organism>
<name>A0A4V7I719_BIBTR</name>
<feature type="transmembrane region" description="Helical" evidence="1">
    <location>
        <begin position="441"/>
        <end position="458"/>
    </location>
</feature>
<evidence type="ECO:0000256" key="1">
    <source>
        <dbReference type="SAM" id="Phobius"/>
    </source>
</evidence>